<sequence>MNRSKFFTVFLSGTMGMLPLTYSGNVAANQINTATILTSSASPDCADYKLVGMCYWLFCTKFGCTVRTSVKVHHFIPEMVVSSYNHIGQSPWTEMSWMNQGAQGGRAQSPIKNYSQYRFKNAEAIGHPGGLFLNMISSMGYSCESQTTPFQPYFLSALDYLAWNQGVPEMLYPEALTPGMREVRANGDLWGNIYPRSGSVTQVHDYKAAGLIAQRVADIVSRSGQLHVYYPATKGNSAGYWPPKEVKEGDKKTHKWQMLSPAMSQSCSIFPDGQAADSYSSKLSEQGNYSWALWRPYACCKRRGQTFLGSTDWMSY</sequence>
<dbReference type="RefSeq" id="WP_135710970.1">
    <property type="nucleotide sequence ID" value="NZ_CABFKI010000015.1"/>
</dbReference>
<keyword evidence="3" id="KW-1185">Reference proteome</keyword>
<evidence type="ECO:0000256" key="1">
    <source>
        <dbReference type="SAM" id="SignalP"/>
    </source>
</evidence>
<evidence type="ECO:0000313" key="2">
    <source>
        <dbReference type="EMBL" id="VTU09364.1"/>
    </source>
</evidence>
<comment type="caution">
    <text evidence="2">The sequence shown here is derived from an EMBL/GenBank/DDBJ whole genome shotgun (WGS) entry which is preliminary data.</text>
</comment>
<dbReference type="Pfam" id="PF06834">
    <property type="entry name" value="TraU"/>
    <property type="match status" value="1"/>
</dbReference>
<dbReference type="NCBIfam" id="TIGR03756">
    <property type="entry name" value="conj_TIGR03756"/>
    <property type="match status" value="1"/>
</dbReference>
<evidence type="ECO:0000313" key="3">
    <source>
        <dbReference type="Proteomes" id="UP000308167"/>
    </source>
</evidence>
<dbReference type="InterPro" id="IPR009649">
    <property type="entry name" value="TraU"/>
</dbReference>
<dbReference type="Proteomes" id="UP000308167">
    <property type="component" value="Unassembled WGS sequence"/>
</dbReference>
<protein>
    <submittedName>
        <fullName evidence="2">Integrating conjugative element protein, PFL_4710 family</fullName>
    </submittedName>
</protein>
<name>A0ABY6TLT4_9PAST</name>
<dbReference type="EMBL" id="CABFKI010000015">
    <property type="protein sequence ID" value="VTU09364.1"/>
    <property type="molecule type" value="Genomic_DNA"/>
</dbReference>
<feature type="signal peptide" evidence="1">
    <location>
        <begin position="1"/>
        <end position="28"/>
    </location>
</feature>
<gene>
    <name evidence="2" type="ORF">SAMEA1410922_01978</name>
</gene>
<feature type="chain" id="PRO_5045543772" evidence="1">
    <location>
        <begin position="29"/>
        <end position="316"/>
    </location>
</feature>
<organism evidence="2 3">
    <name type="scientific">Actinobacillus porcinus</name>
    <dbReference type="NCBI Taxonomy" id="51048"/>
    <lineage>
        <taxon>Bacteria</taxon>
        <taxon>Pseudomonadati</taxon>
        <taxon>Pseudomonadota</taxon>
        <taxon>Gammaproteobacteria</taxon>
        <taxon>Pasteurellales</taxon>
        <taxon>Pasteurellaceae</taxon>
        <taxon>Actinobacillus</taxon>
    </lineage>
</organism>
<reference evidence="2 3" key="1">
    <citation type="submission" date="2019-05" db="EMBL/GenBank/DDBJ databases">
        <authorList>
            <consortium name="Pathogen Informatics"/>
        </authorList>
    </citation>
    <scope>NUCLEOTIDE SEQUENCE [LARGE SCALE GENOMIC DNA]</scope>
    <source>
        <strain evidence="2 3">NM319</strain>
    </source>
</reference>
<dbReference type="GeneID" id="86156344"/>
<keyword evidence="1" id="KW-0732">Signal</keyword>
<accession>A0ABY6TLT4</accession>
<proteinExistence type="predicted"/>
<dbReference type="InterPro" id="IPR026331">
    <property type="entry name" value="PFL_4710"/>
</dbReference>